<dbReference type="RefSeq" id="WP_126692721.1">
    <property type="nucleotide sequence ID" value="NZ_RXOF01000004.1"/>
</dbReference>
<gene>
    <name evidence="1" type="ORF">EJV47_08445</name>
</gene>
<name>A0A3S0JB50_9BACT</name>
<evidence type="ECO:0000313" key="1">
    <source>
        <dbReference type="EMBL" id="RTQ50653.1"/>
    </source>
</evidence>
<evidence type="ECO:0000313" key="2">
    <source>
        <dbReference type="Proteomes" id="UP000282184"/>
    </source>
</evidence>
<keyword evidence="2" id="KW-1185">Reference proteome</keyword>
<accession>A0A3S0JB50</accession>
<dbReference type="AlphaFoldDB" id="A0A3S0JB50"/>
<comment type="caution">
    <text evidence="1">The sequence shown here is derived from an EMBL/GenBank/DDBJ whole genome shotgun (WGS) entry which is preliminary data.</text>
</comment>
<sequence>MASADNLQFQLSAAELQRLHDALDIVDEVLGSKLITLSGKDIQRLPKASDGTLPFIEKSLDLAEQQPKFAPAYIDIPGLRLDLDAYRLLSRLSQRLRPLADNLNATTIKAGSEAYVAALAYYNSAQQALRQNVSGAQAVVDELKNRFESSSQRKADKPKP</sequence>
<reference evidence="1 2" key="1">
    <citation type="submission" date="2018-12" db="EMBL/GenBank/DDBJ databases">
        <title>Hymenobacter gummosus sp. nov., isolated from a spring.</title>
        <authorList>
            <person name="Nie L."/>
        </authorList>
    </citation>
    <scope>NUCLEOTIDE SEQUENCE [LARGE SCALE GENOMIC DNA]</scope>
    <source>
        <strain evidence="1 2">KCTC 52166</strain>
    </source>
</reference>
<dbReference type="OrthoDB" id="5952844at2"/>
<protein>
    <submittedName>
        <fullName evidence="1">Uncharacterized protein</fullName>
    </submittedName>
</protein>
<dbReference type="EMBL" id="RXOF01000004">
    <property type="protein sequence ID" value="RTQ50653.1"/>
    <property type="molecule type" value="Genomic_DNA"/>
</dbReference>
<organism evidence="1 2">
    <name type="scientific">Hymenobacter gummosus</name>
    <dbReference type="NCBI Taxonomy" id="1776032"/>
    <lineage>
        <taxon>Bacteria</taxon>
        <taxon>Pseudomonadati</taxon>
        <taxon>Bacteroidota</taxon>
        <taxon>Cytophagia</taxon>
        <taxon>Cytophagales</taxon>
        <taxon>Hymenobacteraceae</taxon>
        <taxon>Hymenobacter</taxon>
    </lineage>
</organism>
<proteinExistence type="predicted"/>
<dbReference type="Proteomes" id="UP000282184">
    <property type="component" value="Unassembled WGS sequence"/>
</dbReference>